<proteinExistence type="predicted"/>
<gene>
    <name evidence="2" type="ORF">LPW39_10460</name>
</gene>
<protein>
    <recommendedName>
        <fullName evidence="4">Helix-turn-helix domain-containing protein</fullName>
    </recommendedName>
</protein>
<evidence type="ECO:0008006" key="4">
    <source>
        <dbReference type="Google" id="ProtNLM"/>
    </source>
</evidence>
<evidence type="ECO:0000313" key="2">
    <source>
        <dbReference type="EMBL" id="MCD2165557.1"/>
    </source>
</evidence>
<dbReference type="RefSeq" id="WP_230774340.1">
    <property type="nucleotide sequence ID" value="NZ_JAJNCT010000010.1"/>
</dbReference>
<name>A0AAW4XVV5_9BURK</name>
<feature type="compositionally biased region" description="Polar residues" evidence="1">
    <location>
        <begin position="145"/>
        <end position="160"/>
    </location>
</feature>
<evidence type="ECO:0000256" key="1">
    <source>
        <dbReference type="SAM" id="MobiDB-lite"/>
    </source>
</evidence>
<comment type="caution">
    <text evidence="2">The sequence shown here is derived from an EMBL/GenBank/DDBJ whole genome shotgun (WGS) entry which is preliminary data.</text>
</comment>
<dbReference type="AlphaFoldDB" id="A0AAW4XVV5"/>
<keyword evidence="3" id="KW-1185">Reference proteome</keyword>
<feature type="region of interest" description="Disordered" evidence="1">
    <location>
        <begin position="96"/>
        <end position="175"/>
    </location>
</feature>
<dbReference type="EMBL" id="JAJNCT010000010">
    <property type="protein sequence ID" value="MCD2165557.1"/>
    <property type="molecule type" value="Genomic_DNA"/>
</dbReference>
<sequence length="294" mass="32704">MSFDAIRWALAQPVQKSAAKFLLVALADCVNEKSQEWLCWPSGAHLSKTTSQDRKTVMAGMKHLLDAGYIEDTGEKVGQTKQIAVYLLKTPEIGTVKGDEEEPSISRETVPDFPGIDETKSTENGTVKESQKRNSTENGTVPDFPSNSTVFPAKQYQISRETVPKTGHGTSKEPVMEPVKEPVIKKRASRSQSFDAGHIDLPDWLPIETWQMWVRNRKEAKKPITQDAAKLQLRNLGKYREAGQDPVEVIENAIANGWQGLYPVRQGPNKQTVQMPAKQGEFGASYYEGAESWG</sequence>
<dbReference type="Proteomes" id="UP001199260">
    <property type="component" value="Unassembled WGS sequence"/>
</dbReference>
<reference evidence="2 3" key="1">
    <citation type="submission" date="2021-11" db="EMBL/GenBank/DDBJ databases">
        <title>Genome sequence.</title>
        <authorList>
            <person name="Sun Q."/>
        </authorList>
    </citation>
    <scope>NUCLEOTIDE SEQUENCE [LARGE SCALE GENOMIC DNA]</scope>
    <source>
        <strain evidence="2 3">KCTC 12005</strain>
    </source>
</reference>
<organism evidence="2 3">
    <name type="scientific">Comamonas koreensis</name>
    <dbReference type="NCBI Taxonomy" id="160825"/>
    <lineage>
        <taxon>Bacteria</taxon>
        <taxon>Pseudomonadati</taxon>
        <taxon>Pseudomonadota</taxon>
        <taxon>Betaproteobacteria</taxon>
        <taxon>Burkholderiales</taxon>
        <taxon>Comamonadaceae</taxon>
        <taxon>Comamonas</taxon>
    </lineage>
</organism>
<accession>A0AAW4XVV5</accession>
<evidence type="ECO:0000313" key="3">
    <source>
        <dbReference type="Proteomes" id="UP001199260"/>
    </source>
</evidence>